<dbReference type="EMBL" id="JAWRCP010000001">
    <property type="protein sequence ID" value="MDW6093869.1"/>
    <property type="molecule type" value="Genomic_DNA"/>
</dbReference>
<keyword evidence="2" id="KW-1185">Reference proteome</keyword>
<name>A0ABU4IX57_9VIBR</name>
<evidence type="ECO:0000313" key="2">
    <source>
        <dbReference type="Proteomes" id="UP001279860"/>
    </source>
</evidence>
<protein>
    <submittedName>
        <fullName evidence="1">Uncharacterized protein</fullName>
    </submittedName>
</protein>
<comment type="caution">
    <text evidence="1">The sequence shown here is derived from an EMBL/GenBank/DDBJ whole genome shotgun (WGS) entry which is preliminary data.</text>
</comment>
<evidence type="ECO:0000313" key="1">
    <source>
        <dbReference type="EMBL" id="MDW6093869.1"/>
    </source>
</evidence>
<sequence>MNAQQLLGFFAEHYDFQRANQYLADPEIRAFAKSWLTVELGQTLIQHAPDARLAYTPRYADHENYLHYREKNDQIDECSKRQASYADFSIEQAQKSVWYEVFFIHEQQFRLARERQKMHMNMARVAAFQRCLQGDQVCLLSVLWGAFDTRDAALLAEFDHPSRCSYALDSLRQGSGRISRLCQIDKKAKPRLILAAYLPTA</sequence>
<dbReference type="RefSeq" id="WP_038182994.1">
    <property type="nucleotide sequence ID" value="NZ_AP024903.1"/>
</dbReference>
<reference evidence="1 2" key="1">
    <citation type="submission" date="2023-11" db="EMBL/GenBank/DDBJ databases">
        <title>Plant-associative lifestyle of Vibrio porteresiae and its evolutionary dynamics.</title>
        <authorList>
            <person name="Rameshkumar N."/>
            <person name="Kirti K."/>
        </authorList>
    </citation>
    <scope>NUCLEOTIDE SEQUENCE [LARGE SCALE GENOMIC DNA]</scope>
    <source>
        <strain evidence="1 2">MSSRF7</strain>
    </source>
</reference>
<accession>A0ABU4IX57</accession>
<organism evidence="1 2">
    <name type="scientific">Vibrio rhizosphaerae</name>
    <dbReference type="NCBI Taxonomy" id="398736"/>
    <lineage>
        <taxon>Bacteria</taxon>
        <taxon>Pseudomonadati</taxon>
        <taxon>Pseudomonadota</taxon>
        <taxon>Gammaproteobacteria</taxon>
        <taxon>Vibrionales</taxon>
        <taxon>Vibrionaceae</taxon>
        <taxon>Vibrio</taxon>
    </lineage>
</organism>
<dbReference type="Proteomes" id="UP001279860">
    <property type="component" value="Unassembled WGS sequence"/>
</dbReference>
<gene>
    <name evidence="1" type="ORF">SBX64_15125</name>
</gene>
<proteinExistence type="predicted"/>